<protein>
    <submittedName>
        <fullName evidence="4">Amidase</fullName>
        <ecNumber evidence="4">3.5.1.4</ecNumber>
    </submittedName>
</protein>
<comment type="similarity">
    <text evidence="1">Belongs to the amidase family.</text>
</comment>
<feature type="region of interest" description="Disordered" evidence="2">
    <location>
        <begin position="91"/>
        <end position="116"/>
    </location>
</feature>
<keyword evidence="5" id="KW-1185">Reference proteome</keyword>
<feature type="domain" description="Amidase" evidence="3">
    <location>
        <begin position="31"/>
        <end position="455"/>
    </location>
</feature>
<dbReference type="Pfam" id="PF01425">
    <property type="entry name" value="Amidase"/>
    <property type="match status" value="1"/>
</dbReference>
<keyword evidence="4" id="KW-0378">Hydrolase</keyword>
<dbReference type="SUPFAM" id="SSF75304">
    <property type="entry name" value="Amidase signature (AS) enzymes"/>
    <property type="match status" value="1"/>
</dbReference>
<proteinExistence type="inferred from homology"/>
<dbReference type="InterPro" id="IPR036928">
    <property type="entry name" value="AS_sf"/>
</dbReference>
<dbReference type="Proteomes" id="UP001215503">
    <property type="component" value="Unassembled WGS sequence"/>
</dbReference>
<evidence type="ECO:0000256" key="2">
    <source>
        <dbReference type="SAM" id="MobiDB-lite"/>
    </source>
</evidence>
<comment type="caution">
    <text evidence="4">The sequence shown here is derived from an EMBL/GenBank/DDBJ whole genome shotgun (WGS) entry which is preliminary data.</text>
</comment>
<dbReference type="EC" id="3.5.1.4" evidence="4"/>
<dbReference type="NCBIfam" id="NF004815">
    <property type="entry name" value="PRK06169.1"/>
    <property type="match status" value="1"/>
</dbReference>
<dbReference type="Gene3D" id="3.90.1300.10">
    <property type="entry name" value="Amidase signature (AS) domain"/>
    <property type="match status" value="1"/>
</dbReference>
<accession>A0ABT5YLE6</accession>
<reference evidence="4 5" key="1">
    <citation type="submission" date="2023-03" db="EMBL/GenBank/DDBJ databases">
        <title>Fodinicurvata sp. CAU 1616 isolated from sea sendiment.</title>
        <authorList>
            <person name="Kim W."/>
        </authorList>
    </citation>
    <scope>NUCLEOTIDE SEQUENCE [LARGE SCALE GENOMIC DNA]</scope>
    <source>
        <strain evidence="4 5">CAU 1616</strain>
    </source>
</reference>
<evidence type="ECO:0000313" key="4">
    <source>
        <dbReference type="EMBL" id="MDF2095765.1"/>
    </source>
</evidence>
<name>A0ABT5YLE6_9PROT</name>
<dbReference type="PANTHER" id="PTHR11895">
    <property type="entry name" value="TRANSAMIDASE"/>
    <property type="match status" value="1"/>
</dbReference>
<evidence type="ECO:0000259" key="3">
    <source>
        <dbReference type="Pfam" id="PF01425"/>
    </source>
</evidence>
<dbReference type="EMBL" id="JARHUD010000004">
    <property type="protein sequence ID" value="MDF2095765.1"/>
    <property type="molecule type" value="Genomic_DNA"/>
</dbReference>
<dbReference type="InterPro" id="IPR023631">
    <property type="entry name" value="Amidase_dom"/>
</dbReference>
<evidence type="ECO:0000313" key="5">
    <source>
        <dbReference type="Proteomes" id="UP001215503"/>
    </source>
</evidence>
<dbReference type="GO" id="GO:0004040">
    <property type="term" value="F:amidase activity"/>
    <property type="evidence" value="ECO:0007669"/>
    <property type="project" value="UniProtKB-EC"/>
</dbReference>
<sequence>MSDAARSQDPALLSATELLSHYAAGTLSPVEATEAAFKAIERHDSTLNAFCLLDREGALAAARESEARWQAGRPQGRLDGVPTSVKDLLVTKGWPTRRGSRTTDDTPSQEDAPSVGNLRRHGAVLIGKTTTPEFGWKGVTDNPLTGITRNPWNPAMTPGGSSGGAGAAAAMGMGALHFGTDGGGSIRMPCGFCGIPGIKQSFGRVSAHPLSPFASVSHVGPMTRTVADSALMLTVMAGPDPRDPYSLPASDEDFTLGLDGGVKGLRIAYSPDLGMNTKVKVDPEIATLVAAAVQRFSDLGAQVEEVDLSYLPDPTWAFRVTWYSGAGRLLSKIPSEKQELMDPGLREIAAEGDSYSLRGFQESVSQREAYSIAMARFHQDYDLLLTPGLPIPAFEAGREWPEGADVERWCDWSPFTWPFNLTGQPAASVPCGLTAAGLPAALQIVGPRHADALVLRAAHAFEQAAPFALPPGAGSL</sequence>
<dbReference type="InterPro" id="IPR000120">
    <property type="entry name" value="Amidase"/>
</dbReference>
<dbReference type="RefSeq" id="WP_275821499.1">
    <property type="nucleotide sequence ID" value="NZ_JARHUD010000004.1"/>
</dbReference>
<gene>
    <name evidence="4" type="ORF">P2G67_07225</name>
</gene>
<dbReference type="PANTHER" id="PTHR11895:SF7">
    <property type="entry name" value="GLUTAMYL-TRNA(GLN) AMIDOTRANSFERASE SUBUNIT A, MITOCHONDRIAL"/>
    <property type="match status" value="1"/>
</dbReference>
<evidence type="ECO:0000256" key="1">
    <source>
        <dbReference type="ARBA" id="ARBA00009199"/>
    </source>
</evidence>
<organism evidence="4 5">
    <name type="scientific">Aquibaculum arenosum</name>
    <dbReference type="NCBI Taxonomy" id="3032591"/>
    <lineage>
        <taxon>Bacteria</taxon>
        <taxon>Pseudomonadati</taxon>
        <taxon>Pseudomonadota</taxon>
        <taxon>Alphaproteobacteria</taxon>
        <taxon>Rhodospirillales</taxon>
        <taxon>Rhodovibrionaceae</taxon>
        <taxon>Aquibaculum</taxon>
    </lineage>
</organism>